<dbReference type="AlphaFoldDB" id="A0A9Q7ADH8"/>
<protein>
    <submittedName>
        <fullName evidence="2">DUF4445 domain-containing protein</fullName>
    </submittedName>
</protein>
<gene>
    <name evidence="2" type="ORF">KAR29_13900</name>
</gene>
<dbReference type="SUPFAM" id="SSF54292">
    <property type="entry name" value="2Fe-2S ferredoxin-like"/>
    <property type="match status" value="1"/>
</dbReference>
<dbReference type="Gene3D" id="3.10.20.30">
    <property type="match status" value="1"/>
</dbReference>
<evidence type="ECO:0000259" key="1">
    <source>
        <dbReference type="PROSITE" id="PS51085"/>
    </source>
</evidence>
<dbReference type="Proteomes" id="UP000671879">
    <property type="component" value="Chromosome"/>
</dbReference>
<dbReference type="PANTHER" id="PTHR42895">
    <property type="entry name" value="IRON-SULFUR CLUSTER-BINDING PROTEIN-RELATED"/>
    <property type="match status" value="1"/>
</dbReference>
<dbReference type="InterPro" id="IPR027980">
    <property type="entry name" value="RACo_C"/>
</dbReference>
<dbReference type="Pfam" id="PF00111">
    <property type="entry name" value="Fer2"/>
    <property type="match status" value="1"/>
</dbReference>
<accession>A0A9Q7ADH8</accession>
<dbReference type="PROSITE" id="PS51085">
    <property type="entry name" value="2FE2S_FER_2"/>
    <property type="match status" value="1"/>
</dbReference>
<organism evidence="2 3">
    <name type="scientific">Aminithiophilus ramosus</name>
    <dbReference type="NCBI Taxonomy" id="3029084"/>
    <lineage>
        <taxon>Bacteria</taxon>
        <taxon>Thermotogati</taxon>
        <taxon>Synergistota</taxon>
        <taxon>Synergistia</taxon>
        <taxon>Synergistales</taxon>
        <taxon>Aminithiophilaceae</taxon>
        <taxon>Aminithiophilus</taxon>
    </lineage>
</organism>
<name>A0A9Q7ADH8_9BACT</name>
<dbReference type="InterPro" id="IPR001041">
    <property type="entry name" value="2Fe-2S_ferredoxin-type"/>
</dbReference>
<keyword evidence="3" id="KW-1185">Reference proteome</keyword>
<reference evidence="3" key="1">
    <citation type="submission" date="2021-04" db="EMBL/GenBank/DDBJ databases">
        <title>A novel Synergistetes isolate from a pyrite-forming mixed culture.</title>
        <authorList>
            <person name="Bunk B."/>
            <person name="Sproer C."/>
            <person name="Spring S."/>
            <person name="Pester M."/>
        </authorList>
    </citation>
    <scope>NUCLEOTIDE SEQUENCE [LARGE SCALE GENOMIC DNA]</scope>
    <source>
        <strain evidence="3">J.5.4.2-T.3.5.2</strain>
    </source>
</reference>
<evidence type="ECO:0000313" key="2">
    <source>
        <dbReference type="EMBL" id="QTX32369.1"/>
    </source>
</evidence>
<dbReference type="EMBL" id="CP072943">
    <property type="protein sequence ID" value="QTX32369.1"/>
    <property type="molecule type" value="Genomic_DNA"/>
</dbReference>
<dbReference type="Pfam" id="PF14574">
    <property type="entry name" value="RACo_C_ter"/>
    <property type="match status" value="1"/>
</dbReference>
<dbReference type="KEGG" id="aram:KAR29_13900"/>
<sequence length="613" mass="63719">MDKSSRSCRLTIRFGPSERTVEASVGETLLDVLRREGFFVEAPCGGRGLCGGCRLRVSGDLSPADEGERALLGSRSAEIRLACRARLAGEATVTLGVPGGGGTVPFDGEARKTVQETVFVPLSFDWDELAPSASVLEGIGSMLARAGHAVEAGNLDGAASLGDGLRPGWRTSLLAVLRGGVLAGFLPHREGARPLGAVCDIGTTTLVAYLVDLERGRVLAALRGRNPQALYGGDVLSRIARGLADAASLRALTDSVRAEAGRLLVALADGEGLDVGHCVDVLLVGNAVMHHLFLGLSPVTLGRLPFAPLLRRTPPLRAGDVALPLAPWARVRFLPLLGRFVGSDMTGLLVRAAALPPKRRLLVDVGTNGEIALVVGERIVVGSTAAGPAFEGGNVSSGMVALPGAVDGALWRDDDIALSVIGGGTVEGLCGPGLIDVVALLVRKGAVDGSGRIADGEAIPFPRLARRVESLEGRRRIRLGSAEQGTLVLTQQDIRQLQLAKGALQAAMEELLDREGLTWNDVDECLLAGAFGGALRPESLLALGLFPEAMRGRIASVGNGAGEGALTVLLGGPEAWDEAQALADRAESVDLEGRGTFQDRFIEALRLESRGGA</sequence>
<evidence type="ECO:0000313" key="3">
    <source>
        <dbReference type="Proteomes" id="UP000671879"/>
    </source>
</evidence>
<dbReference type="RefSeq" id="WP_274373599.1">
    <property type="nucleotide sequence ID" value="NZ_CP072943.1"/>
</dbReference>
<proteinExistence type="predicted"/>
<dbReference type="InterPro" id="IPR041414">
    <property type="entry name" value="Raco-like_middle"/>
</dbReference>
<dbReference type="InterPro" id="IPR012675">
    <property type="entry name" value="Beta-grasp_dom_sf"/>
</dbReference>
<dbReference type="Pfam" id="PF17651">
    <property type="entry name" value="Raco_middle"/>
    <property type="match status" value="1"/>
</dbReference>
<dbReference type="InterPro" id="IPR042259">
    <property type="entry name" value="Raco-like_middle_sf"/>
</dbReference>
<dbReference type="GO" id="GO:0051536">
    <property type="term" value="F:iron-sulfur cluster binding"/>
    <property type="evidence" value="ECO:0007669"/>
    <property type="project" value="InterPro"/>
</dbReference>
<dbReference type="Gene3D" id="3.30.420.480">
    <property type="entry name" value="Domain of unknown function (DUF4445)"/>
    <property type="match status" value="1"/>
</dbReference>
<dbReference type="InterPro" id="IPR052911">
    <property type="entry name" value="Corrinoid_activation_enz"/>
</dbReference>
<dbReference type="InterPro" id="IPR036010">
    <property type="entry name" value="2Fe-2S_ferredoxin-like_sf"/>
</dbReference>
<dbReference type="PANTHER" id="PTHR42895:SF2">
    <property type="entry name" value="IRON-SULFUR CLUSTER PROTEIN"/>
    <property type="match status" value="1"/>
</dbReference>
<feature type="domain" description="2Fe-2S ferredoxin-type" evidence="1">
    <location>
        <begin position="8"/>
        <end position="101"/>
    </location>
</feature>